<dbReference type="AlphaFoldDB" id="A0A376GXU2"/>
<protein>
    <submittedName>
        <fullName evidence="2">DUF2325 domain-containing protein</fullName>
    </submittedName>
    <submittedName>
        <fullName evidence="3">Uncharacterized protein conserved in bacteria (DUF2325)</fullName>
    </submittedName>
</protein>
<gene>
    <name evidence="3" type="ORF">NCTC12360_00921</name>
    <name evidence="2" type="ORF">P7E30_18025</name>
</gene>
<dbReference type="Pfam" id="PF10087">
    <property type="entry name" value="DUF2325"/>
    <property type="match status" value="1"/>
</dbReference>
<name>A0A376GXU2_ENTGA</name>
<accession>A0A376GXU2</accession>
<evidence type="ECO:0000313" key="2">
    <source>
        <dbReference type="EMBL" id="MDT2692065.1"/>
    </source>
</evidence>
<dbReference type="Proteomes" id="UP000254807">
    <property type="component" value="Unassembled WGS sequence"/>
</dbReference>
<dbReference type="EMBL" id="UFYW01000001">
    <property type="protein sequence ID" value="STD82492.1"/>
    <property type="molecule type" value="Genomic_DNA"/>
</dbReference>
<dbReference type="RefSeq" id="WP_010709787.1">
    <property type="nucleotide sequence ID" value="NZ_JARPZN010000029.1"/>
</dbReference>
<keyword evidence="4" id="KW-1185">Reference proteome</keyword>
<dbReference type="Proteomes" id="UP001183682">
    <property type="component" value="Unassembled WGS sequence"/>
</dbReference>
<evidence type="ECO:0000256" key="1">
    <source>
        <dbReference type="ARBA" id="ARBA00007189"/>
    </source>
</evidence>
<dbReference type="InterPro" id="IPR016772">
    <property type="entry name" value="UCP020408"/>
</dbReference>
<evidence type="ECO:0000313" key="4">
    <source>
        <dbReference type="Proteomes" id="UP000254807"/>
    </source>
</evidence>
<organism evidence="3 4">
    <name type="scientific">Enterococcus gallinarum</name>
    <dbReference type="NCBI Taxonomy" id="1353"/>
    <lineage>
        <taxon>Bacteria</taxon>
        <taxon>Bacillati</taxon>
        <taxon>Bacillota</taxon>
        <taxon>Bacilli</taxon>
        <taxon>Lactobacillales</taxon>
        <taxon>Enterococcaceae</taxon>
        <taxon>Enterococcus</taxon>
    </lineage>
</organism>
<reference evidence="3 4" key="1">
    <citation type="submission" date="2018-06" db="EMBL/GenBank/DDBJ databases">
        <authorList>
            <consortium name="Pathogen Informatics"/>
            <person name="Doyle S."/>
        </authorList>
    </citation>
    <scope>NUCLEOTIDE SEQUENCE [LARGE SCALE GENOMIC DNA]</scope>
    <source>
        <strain evidence="3 4">NCTC12360</strain>
    </source>
</reference>
<sequence>MTYFDYIKQALLETINELTIENIEEKERFIQELWQALVLISSLEKKIPYNETVVQSVVEKEVTGERLIRRLRGGWLEKAQVYVPEKVIRKNQWETGDWIDVKKEDEQYYQFQLVKKEPLEDNREEYPFCIVEKSDIGELSITIKDETLEIPVTIILSKTDIQRFHLKEGDVIDYASPKNELLKGVVIWKHSVPKQTIEKEKTLPLHIEKKKKDIERKKEQIPSIFDGKQILMVGGDHQKLQKKNREAVEKRKGIFLYLTGDESEKRIRATVRKADMIVVYTQSVGHQGMYTVKEFSKRYEIPTSYTKTIGVHSFIERCRYLLKKSNYN</sequence>
<dbReference type="OrthoDB" id="1785868at2"/>
<evidence type="ECO:0000313" key="3">
    <source>
        <dbReference type="EMBL" id="STD82492.1"/>
    </source>
</evidence>
<proteinExistence type="inferred from homology"/>
<dbReference type="EMBL" id="JARPZN010000029">
    <property type="protein sequence ID" value="MDT2692065.1"/>
    <property type="molecule type" value="Genomic_DNA"/>
</dbReference>
<reference evidence="2" key="2">
    <citation type="submission" date="2023-03" db="EMBL/GenBank/DDBJ databases">
        <authorList>
            <person name="Shen W."/>
            <person name="Cai J."/>
        </authorList>
    </citation>
    <scope>NUCLEOTIDE SEQUENCE</scope>
    <source>
        <strain evidence="2">K69-2</strain>
    </source>
</reference>
<comment type="similarity">
    <text evidence="1">Belongs to the UPF0751 family.</text>
</comment>